<dbReference type="AlphaFoldDB" id="A0A0F9PU42"/>
<accession>A0A0F9PU42</accession>
<dbReference type="CDD" id="cd10443">
    <property type="entry name" value="GIY-YIG_HE_Tlr8p_PBC-V_like"/>
    <property type="match status" value="1"/>
</dbReference>
<dbReference type="EMBL" id="LAZR01002160">
    <property type="protein sequence ID" value="KKN33679.1"/>
    <property type="molecule type" value="Genomic_DNA"/>
</dbReference>
<name>A0A0F9PU42_9ZZZZ</name>
<sequence length="518" mass="58104">PDLGHPGRLQADNPLSTLSNFPEPPLIAKEKLDGTNVLMALTLNRDDFSFWMRERKSRYLLVGRPGYLSHIHVAAGKGVVDFTALRQRLKKLSKNAEATGDDISEEEFRDALYLPQAKWQARNGTGRSRQFVYDGDLYPEHRGKSFNSVSWFLTTVGKDAIKSLVHARMKSGWNLDDAISLPVIQEKGLIYTIECIPTGLFYVGLTTSPLERRFDFHCRAAADGSASILHRAIAEYGRDAFKVRTIETVEDEKALADREKYWIRELGTLQPDGMNVREGGQTGGFHGRKVDYEGRQFPSIAKAASTLSVEFGVPLYIATRYISRDEKIPSNPRSVQDHPDAAGGSEFNDLWRIHKSTLVRVSNGKLKLADEWRDYDRFKADVLPSRRAGLRLFRERDGESLGPSNFVWTTRQKIIECSHAMPVSAKGKEWSSVTALAEAYGIATSTMRFRLDKGMTPDEAVDLGPKGKTSSKEIEFKGVVYPSIRAAASVLAERDSIAVERARYVIRRSIQGKQPRHP</sequence>
<reference evidence="3" key="1">
    <citation type="journal article" date="2015" name="Nature">
        <title>Complex archaea that bridge the gap between prokaryotes and eukaryotes.</title>
        <authorList>
            <person name="Spang A."/>
            <person name="Saw J.H."/>
            <person name="Jorgensen S.L."/>
            <person name="Zaremba-Niedzwiedzka K."/>
            <person name="Martijn J."/>
            <person name="Lind A.E."/>
            <person name="van Eijk R."/>
            <person name="Schleper C."/>
            <person name="Guy L."/>
            <person name="Ettema T.J."/>
        </authorList>
    </citation>
    <scope>NUCLEOTIDE SEQUENCE</scope>
</reference>
<dbReference type="Gene3D" id="3.40.1440.10">
    <property type="entry name" value="GIY-YIG endonuclease"/>
    <property type="match status" value="1"/>
</dbReference>
<gene>
    <name evidence="3" type="ORF">LCGC14_0801400</name>
</gene>
<feature type="domain" description="GIY-YIG" evidence="2">
    <location>
        <begin position="186"/>
        <end position="276"/>
    </location>
</feature>
<evidence type="ECO:0000313" key="3">
    <source>
        <dbReference type="EMBL" id="KKN33679.1"/>
    </source>
</evidence>
<feature type="non-terminal residue" evidence="3">
    <location>
        <position position="1"/>
    </location>
</feature>
<comment type="caution">
    <text evidence="3">The sequence shown here is derived from an EMBL/GenBank/DDBJ whole genome shotgun (WGS) entry which is preliminary data.</text>
</comment>
<dbReference type="InterPro" id="IPR000305">
    <property type="entry name" value="GIY-YIG_endonuc"/>
</dbReference>
<evidence type="ECO:0000259" key="2">
    <source>
        <dbReference type="PROSITE" id="PS50164"/>
    </source>
</evidence>
<organism evidence="3">
    <name type="scientific">marine sediment metagenome</name>
    <dbReference type="NCBI Taxonomy" id="412755"/>
    <lineage>
        <taxon>unclassified sequences</taxon>
        <taxon>metagenomes</taxon>
        <taxon>ecological metagenomes</taxon>
    </lineage>
</organism>
<protein>
    <recommendedName>
        <fullName evidence="2">GIY-YIG domain-containing protein</fullName>
    </recommendedName>
</protein>
<dbReference type="InterPro" id="IPR035901">
    <property type="entry name" value="GIY-YIG_endonuc_sf"/>
</dbReference>
<feature type="region of interest" description="Disordered" evidence="1">
    <location>
        <begin position="1"/>
        <end position="20"/>
    </location>
</feature>
<dbReference type="Pfam" id="PF01541">
    <property type="entry name" value="GIY-YIG"/>
    <property type="match status" value="1"/>
</dbReference>
<evidence type="ECO:0000256" key="1">
    <source>
        <dbReference type="SAM" id="MobiDB-lite"/>
    </source>
</evidence>
<dbReference type="SUPFAM" id="SSF82771">
    <property type="entry name" value="GIY-YIG endonuclease"/>
    <property type="match status" value="1"/>
</dbReference>
<proteinExistence type="predicted"/>
<dbReference type="PROSITE" id="PS50164">
    <property type="entry name" value="GIY_YIG"/>
    <property type="match status" value="1"/>
</dbReference>
<dbReference type="SMART" id="SM00465">
    <property type="entry name" value="GIYc"/>
    <property type="match status" value="1"/>
</dbReference>